<name>A0ABD6DN57_9EURY</name>
<dbReference type="SUPFAM" id="SSF55347">
    <property type="entry name" value="Glyceraldehyde-3-phosphate dehydrogenase-like, C-terminal domain"/>
    <property type="match status" value="1"/>
</dbReference>
<dbReference type="Pfam" id="PF22725">
    <property type="entry name" value="GFO_IDH_MocA_C3"/>
    <property type="match status" value="1"/>
</dbReference>
<evidence type="ECO:0000313" key="3">
    <source>
        <dbReference type="EMBL" id="MFD1647775.1"/>
    </source>
</evidence>
<dbReference type="Gene3D" id="3.30.360.10">
    <property type="entry name" value="Dihydrodipicolinate Reductase, domain 2"/>
    <property type="match status" value="1"/>
</dbReference>
<reference evidence="3 4" key="1">
    <citation type="journal article" date="2019" name="Int. J. Syst. Evol. Microbiol.">
        <title>The Global Catalogue of Microorganisms (GCM) 10K type strain sequencing project: providing services to taxonomists for standard genome sequencing and annotation.</title>
        <authorList>
            <consortium name="The Broad Institute Genomics Platform"/>
            <consortium name="The Broad Institute Genome Sequencing Center for Infectious Disease"/>
            <person name="Wu L."/>
            <person name="Ma J."/>
        </authorList>
    </citation>
    <scope>NUCLEOTIDE SEQUENCE [LARGE SCALE GENOMIC DNA]</scope>
    <source>
        <strain evidence="3 4">CGMCC 1.10390</strain>
    </source>
</reference>
<keyword evidence="4" id="KW-1185">Reference proteome</keyword>
<dbReference type="InterPro" id="IPR055170">
    <property type="entry name" value="GFO_IDH_MocA-like_dom"/>
</dbReference>
<dbReference type="AlphaFoldDB" id="A0ABD6DN57"/>
<sequence>MKLAVVGTGYWGSNHARIAGEFVDEGVVDDAIVCEADPDRAASVASEHGLDYVTNHRTVADHDVDAAIVATPSPTHEPVVTDLLADGVHAMVEKPLALSVDAANRIVRVADDHDCILGVGHVFRHHPALDAVRELVRRGELGTVSHLRTARHACQPARPVGALHSLAVHEVDIYRYLLERNPDTVYCRLDQAVAAETHDTVTLVLDFGDVTGVVSESWSIPVDGKRRELVVVGSEAVAAVDYLDDTVVELYDVPPSSQPAGTRQSHIVESEAPAEVIDVDGDEPLKTEDRDFVEAVRDGREPVTTGVDGTWAVKLLADAERSAERNAVVDVRGDAMVEPRRSVRSQN</sequence>
<dbReference type="Pfam" id="PF01408">
    <property type="entry name" value="GFO_IDH_MocA"/>
    <property type="match status" value="1"/>
</dbReference>
<dbReference type="Gene3D" id="3.40.50.720">
    <property type="entry name" value="NAD(P)-binding Rossmann-like Domain"/>
    <property type="match status" value="1"/>
</dbReference>
<organism evidence="3 4">
    <name type="scientific">Haloarchaeobius litoreus</name>
    <dbReference type="NCBI Taxonomy" id="755306"/>
    <lineage>
        <taxon>Archaea</taxon>
        <taxon>Methanobacteriati</taxon>
        <taxon>Methanobacteriota</taxon>
        <taxon>Stenosarchaea group</taxon>
        <taxon>Halobacteria</taxon>
        <taxon>Halobacteriales</taxon>
        <taxon>Halorubellaceae</taxon>
        <taxon>Haloarchaeobius</taxon>
    </lineage>
</organism>
<dbReference type="RefSeq" id="WP_256401746.1">
    <property type="nucleotide sequence ID" value="NZ_JANHJR010000004.1"/>
</dbReference>
<comment type="caution">
    <text evidence="3">The sequence shown here is derived from an EMBL/GenBank/DDBJ whole genome shotgun (WGS) entry which is preliminary data.</text>
</comment>
<dbReference type="EMBL" id="JBHUDO010000004">
    <property type="protein sequence ID" value="MFD1647775.1"/>
    <property type="molecule type" value="Genomic_DNA"/>
</dbReference>
<gene>
    <name evidence="3" type="ORF">ACFSBL_18950</name>
</gene>
<accession>A0ABD6DN57</accession>
<dbReference type="Proteomes" id="UP001597034">
    <property type="component" value="Unassembled WGS sequence"/>
</dbReference>
<dbReference type="PANTHER" id="PTHR43377">
    <property type="entry name" value="BILIVERDIN REDUCTASE A"/>
    <property type="match status" value="1"/>
</dbReference>
<evidence type="ECO:0000259" key="1">
    <source>
        <dbReference type="Pfam" id="PF01408"/>
    </source>
</evidence>
<dbReference type="InterPro" id="IPR036291">
    <property type="entry name" value="NAD(P)-bd_dom_sf"/>
</dbReference>
<proteinExistence type="predicted"/>
<dbReference type="InterPro" id="IPR000683">
    <property type="entry name" value="Gfo/Idh/MocA-like_OxRdtase_N"/>
</dbReference>
<dbReference type="SUPFAM" id="SSF51735">
    <property type="entry name" value="NAD(P)-binding Rossmann-fold domains"/>
    <property type="match status" value="1"/>
</dbReference>
<dbReference type="InterPro" id="IPR051450">
    <property type="entry name" value="Gfo/Idh/MocA_Oxidoreductases"/>
</dbReference>
<evidence type="ECO:0000259" key="2">
    <source>
        <dbReference type="Pfam" id="PF22725"/>
    </source>
</evidence>
<feature type="domain" description="Gfo/Idh/MocA-like oxidoreductase N-terminal" evidence="1">
    <location>
        <begin position="2"/>
        <end position="121"/>
    </location>
</feature>
<evidence type="ECO:0000313" key="4">
    <source>
        <dbReference type="Proteomes" id="UP001597034"/>
    </source>
</evidence>
<protein>
    <submittedName>
        <fullName evidence="3">Gfo/Idh/MocA family protein</fullName>
    </submittedName>
</protein>
<feature type="domain" description="GFO/IDH/MocA-like oxidoreductase" evidence="2">
    <location>
        <begin position="131"/>
        <end position="236"/>
    </location>
</feature>
<dbReference type="PANTHER" id="PTHR43377:SF2">
    <property type="entry name" value="BINDING ROSSMANN FOLD OXIDOREDUCTASE, PUTATIVE (AFU_ORTHOLOGUE AFUA_4G00560)-RELATED"/>
    <property type="match status" value="1"/>
</dbReference>